<dbReference type="InterPro" id="IPR035899">
    <property type="entry name" value="DBL_dom_sf"/>
</dbReference>
<feature type="region of interest" description="Disordered" evidence="1">
    <location>
        <begin position="548"/>
        <end position="803"/>
    </location>
</feature>
<dbReference type="PANTHER" id="PTHR45924:SF2">
    <property type="entry name" value="FI17866P1"/>
    <property type="match status" value="1"/>
</dbReference>
<feature type="compositionally biased region" description="Polar residues" evidence="1">
    <location>
        <begin position="241"/>
        <end position="258"/>
    </location>
</feature>
<feature type="region of interest" description="Disordered" evidence="1">
    <location>
        <begin position="226"/>
        <end position="275"/>
    </location>
</feature>
<dbReference type="Pfam" id="PF00621">
    <property type="entry name" value="RhoGEF"/>
    <property type="match status" value="1"/>
</dbReference>
<protein>
    <recommendedName>
        <fullName evidence="2">DH domain-containing protein</fullName>
    </recommendedName>
</protein>
<name>A0A8H2XEJ0_9AGAM</name>
<dbReference type="Gene3D" id="1.20.900.10">
    <property type="entry name" value="Dbl homology (DH) domain"/>
    <property type="match status" value="1"/>
</dbReference>
<dbReference type="Gene3D" id="2.30.29.30">
    <property type="entry name" value="Pleckstrin-homology domain (PH domain)/Phosphotyrosine-binding domain (PTB)"/>
    <property type="match status" value="2"/>
</dbReference>
<feature type="compositionally biased region" description="Low complexity" evidence="1">
    <location>
        <begin position="702"/>
        <end position="711"/>
    </location>
</feature>
<evidence type="ECO:0000256" key="1">
    <source>
        <dbReference type="SAM" id="MobiDB-lite"/>
    </source>
</evidence>
<dbReference type="Proteomes" id="UP000663841">
    <property type="component" value="Unassembled WGS sequence"/>
</dbReference>
<accession>A0A8H2XEJ0</accession>
<dbReference type="InterPro" id="IPR000219">
    <property type="entry name" value="DH_dom"/>
</dbReference>
<comment type="caution">
    <text evidence="3">The sequence shown here is derived from an EMBL/GenBank/DDBJ whole genome shotgun (WGS) entry which is preliminary data.</text>
</comment>
<dbReference type="GO" id="GO:0031267">
    <property type="term" value="F:small GTPase binding"/>
    <property type="evidence" value="ECO:0007669"/>
    <property type="project" value="TreeGrafter"/>
</dbReference>
<organism evidence="3 4">
    <name type="scientific">Rhizoctonia solani</name>
    <dbReference type="NCBI Taxonomy" id="456999"/>
    <lineage>
        <taxon>Eukaryota</taxon>
        <taxon>Fungi</taxon>
        <taxon>Dikarya</taxon>
        <taxon>Basidiomycota</taxon>
        <taxon>Agaricomycotina</taxon>
        <taxon>Agaricomycetes</taxon>
        <taxon>Cantharellales</taxon>
        <taxon>Ceratobasidiaceae</taxon>
        <taxon>Rhizoctonia</taxon>
    </lineage>
</organism>
<sequence length="913" mass="98553">MDLPPPPPPKHLDVGYSGSPSSPQPPPSPGGRPEGKAKKVNPLVDLIDTEKEYIDQLASIIRKVAAAWSRSNFPPKELDGLFRGVEAVYKANRALNTKLKEIGPNPSDPKALGDLLMRWIDDLEAPYTRFINAYAVGFDTWRPVQQNPNLARILGDLTNALTSGNPQEWTLDKLFALPPQRLKYYKKLYSRLLKTTSPGRSDHRLLVSANETLDRLMATCEERRNKLIGDPVDHEVPREASGSSQPPAASYPSRNASLENGVPYPPLNQSMPQLSSSEFQLPPLSIHSENQSAPNRTFSADAPTIHSDTATIVGPKDPNDTIPPLASAPARVQTPEIAISNAFRTPVDGERVSISTTGSRVDSGMSMSSERMSRDTTFSSMGPGSIDAPLMPAQELERRLCTDRVMDIFSMTPRACKLQMNPPNLPFTRMIKFSVDVMIFFTPRVTGLEVSHRRAHLFLTTDLLLICEKMTPEERASFDSDGPDMWLCYPPLAGKHLQITERDGGQGNVFQLTIMKKEVLTVHTESRQTRDQVMRDIQECADRAMNLAPTIRTNVSPTPTGGISPGGLPRSPAPPGDRSPNLPPHPSPQFNPAPPHQRVQDNIGNSPGPYLPTIRSPPPGPMSAPPSRAPSIAQDRSMSPMSLPPGPGGFGGPGGPGGPHGGQWQPPSRGASMTGQGGPGGPPGPQNFHPGPGLPPTLHTQLSSKSLSSELSARDREGPVPPNLRMPGTEPRPGGSAPPSIYSEFAPPRPLFGAPGPILSPSQNNFPRNVHSAPGSGVGSEYDISPPDSPVDEEPPHSGPVTQTVTCETRCKVYAQQEHQKWKSLGAARLKLYQAMPTNVKQLVVQADSKSKNLLISTIVLTDGVERVGKMGIAIELSDNGSRTGVVYMIQLKNESTANSLFDALLAGSDRAR</sequence>
<dbReference type="SUPFAM" id="SSF50729">
    <property type="entry name" value="PH domain-like"/>
    <property type="match status" value="2"/>
</dbReference>
<feature type="region of interest" description="Disordered" evidence="1">
    <location>
        <begin position="1"/>
        <end position="39"/>
    </location>
</feature>
<dbReference type="PANTHER" id="PTHR45924">
    <property type="entry name" value="FI17866P1"/>
    <property type="match status" value="1"/>
</dbReference>
<reference evidence="3" key="1">
    <citation type="submission" date="2021-01" db="EMBL/GenBank/DDBJ databases">
        <authorList>
            <person name="Kaushik A."/>
        </authorList>
    </citation>
    <scope>NUCLEOTIDE SEQUENCE</scope>
    <source>
        <strain evidence="3">AG3-T5</strain>
    </source>
</reference>
<evidence type="ECO:0000313" key="4">
    <source>
        <dbReference type="Proteomes" id="UP000663841"/>
    </source>
</evidence>
<dbReference type="AlphaFoldDB" id="A0A8H2XEJ0"/>
<dbReference type="GO" id="GO:0005085">
    <property type="term" value="F:guanyl-nucleotide exchange factor activity"/>
    <property type="evidence" value="ECO:0007669"/>
    <property type="project" value="InterPro"/>
</dbReference>
<gene>
    <name evidence="3" type="ORF">RDB_LOCUS46560</name>
</gene>
<feature type="domain" description="DH" evidence="2">
    <location>
        <begin position="38"/>
        <end position="223"/>
    </location>
</feature>
<feature type="compositionally biased region" description="Pro residues" evidence="1">
    <location>
        <begin position="615"/>
        <end position="628"/>
    </location>
</feature>
<dbReference type="EMBL" id="CAJMWW010000076">
    <property type="protein sequence ID" value="CAE6421742.1"/>
    <property type="molecule type" value="Genomic_DNA"/>
</dbReference>
<evidence type="ECO:0000313" key="3">
    <source>
        <dbReference type="EMBL" id="CAE6421742.1"/>
    </source>
</evidence>
<feature type="compositionally biased region" description="Gly residues" evidence="1">
    <location>
        <begin position="648"/>
        <end position="661"/>
    </location>
</feature>
<feature type="region of interest" description="Disordered" evidence="1">
    <location>
        <begin position="354"/>
        <end position="388"/>
    </location>
</feature>
<dbReference type="SUPFAM" id="SSF48065">
    <property type="entry name" value="DBL homology domain (DH-domain)"/>
    <property type="match status" value="1"/>
</dbReference>
<feature type="compositionally biased region" description="Pro residues" evidence="1">
    <location>
        <begin position="571"/>
        <end position="595"/>
    </location>
</feature>
<evidence type="ECO:0000259" key="2">
    <source>
        <dbReference type="PROSITE" id="PS50010"/>
    </source>
</evidence>
<proteinExistence type="predicted"/>
<feature type="compositionally biased region" description="Basic and acidic residues" evidence="1">
    <location>
        <begin position="226"/>
        <end position="238"/>
    </location>
</feature>
<feature type="compositionally biased region" description="Low complexity" evidence="1">
    <location>
        <begin position="556"/>
        <end position="569"/>
    </location>
</feature>
<dbReference type="InterPro" id="IPR011993">
    <property type="entry name" value="PH-like_dom_sf"/>
</dbReference>
<dbReference type="PROSITE" id="PS50010">
    <property type="entry name" value="DH_2"/>
    <property type="match status" value="1"/>
</dbReference>
<dbReference type="SMART" id="SM00325">
    <property type="entry name" value="RhoGEF"/>
    <property type="match status" value="1"/>
</dbReference>